<keyword evidence="4 7" id="KW-1133">Transmembrane helix</keyword>
<keyword evidence="10" id="KW-1185">Reference proteome</keyword>
<evidence type="ECO:0000256" key="3">
    <source>
        <dbReference type="ARBA" id="ARBA00022692"/>
    </source>
</evidence>
<dbReference type="AlphaFoldDB" id="A0A8W8JPW2"/>
<feature type="transmembrane region" description="Helical" evidence="7">
    <location>
        <begin position="87"/>
        <end position="108"/>
    </location>
</feature>
<evidence type="ECO:0000256" key="4">
    <source>
        <dbReference type="ARBA" id="ARBA00022989"/>
    </source>
</evidence>
<comment type="subcellular location">
    <subcellularLocation>
        <location evidence="1">Cell membrane</location>
        <topology evidence="1">Multi-pass membrane protein</topology>
    </subcellularLocation>
</comment>
<dbReference type="InterPro" id="IPR000276">
    <property type="entry name" value="GPCR_Rhodpsn"/>
</dbReference>
<dbReference type="InterPro" id="IPR017452">
    <property type="entry name" value="GPCR_Rhodpsn_7TM"/>
</dbReference>
<feature type="transmembrane region" description="Helical" evidence="7">
    <location>
        <begin position="51"/>
        <end position="75"/>
    </location>
</feature>
<dbReference type="GO" id="GO:0042277">
    <property type="term" value="F:peptide binding"/>
    <property type="evidence" value="ECO:0007669"/>
    <property type="project" value="TreeGrafter"/>
</dbReference>
<dbReference type="Gene3D" id="1.20.1070.10">
    <property type="entry name" value="Rhodopsin 7-helix transmembrane proteins"/>
    <property type="match status" value="1"/>
</dbReference>
<dbReference type="GO" id="GO:0004930">
    <property type="term" value="F:G protein-coupled receptor activity"/>
    <property type="evidence" value="ECO:0007669"/>
    <property type="project" value="InterPro"/>
</dbReference>
<feature type="transmembrane region" description="Helical" evidence="7">
    <location>
        <begin position="20"/>
        <end position="39"/>
    </location>
</feature>
<proteinExistence type="predicted"/>
<name>A0A8W8JPW2_MAGGI</name>
<dbReference type="PROSITE" id="PS50262">
    <property type="entry name" value="G_PROTEIN_RECEP_F1_2"/>
    <property type="match status" value="1"/>
</dbReference>
<dbReference type="SUPFAM" id="SSF81321">
    <property type="entry name" value="Family A G protein-coupled receptor-like"/>
    <property type="match status" value="1"/>
</dbReference>
<keyword evidence="2" id="KW-1003">Cell membrane</keyword>
<evidence type="ECO:0000313" key="10">
    <source>
        <dbReference type="Proteomes" id="UP000005408"/>
    </source>
</evidence>
<evidence type="ECO:0000256" key="7">
    <source>
        <dbReference type="SAM" id="Phobius"/>
    </source>
</evidence>
<keyword evidence="6" id="KW-0675">Receptor</keyword>
<evidence type="ECO:0000256" key="2">
    <source>
        <dbReference type="ARBA" id="ARBA00022475"/>
    </source>
</evidence>
<evidence type="ECO:0000313" key="9">
    <source>
        <dbReference type="EnsemblMetazoa" id="G20407.3:cds"/>
    </source>
</evidence>
<evidence type="ECO:0000256" key="6">
    <source>
        <dbReference type="ARBA" id="ARBA00023170"/>
    </source>
</evidence>
<protein>
    <recommendedName>
        <fullName evidence="8">G-protein coupled receptors family 1 profile domain-containing protein</fullName>
    </recommendedName>
</protein>
<dbReference type="PRINTS" id="PR00237">
    <property type="entry name" value="GPCRRHODOPSN"/>
</dbReference>
<organism evidence="9 10">
    <name type="scientific">Magallana gigas</name>
    <name type="common">Pacific oyster</name>
    <name type="synonym">Crassostrea gigas</name>
    <dbReference type="NCBI Taxonomy" id="29159"/>
    <lineage>
        <taxon>Eukaryota</taxon>
        <taxon>Metazoa</taxon>
        <taxon>Spiralia</taxon>
        <taxon>Lophotrochozoa</taxon>
        <taxon>Mollusca</taxon>
        <taxon>Bivalvia</taxon>
        <taxon>Autobranchia</taxon>
        <taxon>Pteriomorphia</taxon>
        <taxon>Ostreida</taxon>
        <taxon>Ostreoidea</taxon>
        <taxon>Ostreidae</taxon>
        <taxon>Magallana</taxon>
    </lineage>
</organism>
<dbReference type="Pfam" id="PF00001">
    <property type="entry name" value="7tm_1"/>
    <property type="match status" value="1"/>
</dbReference>
<evidence type="ECO:0000259" key="8">
    <source>
        <dbReference type="PROSITE" id="PS50262"/>
    </source>
</evidence>
<evidence type="ECO:0000256" key="1">
    <source>
        <dbReference type="ARBA" id="ARBA00004651"/>
    </source>
</evidence>
<dbReference type="Proteomes" id="UP000005408">
    <property type="component" value="Unassembled WGS sequence"/>
</dbReference>
<sequence length="255" mass="28668">MGGLNEKQMAIYLHASLQHPSGLSLLVGIVGNSIAIHVCHRKQKRGNRFYILLLAVYDIIASVDTTISVLILNSYSVSFPSDVLCKVMTYFMWTTPSSSALMVLIIALQRFLLVFKPTKRYFDPRHHRIIGVLVVTFVPMVIAVPMCVFSGTAAINVSLSDGSHLTTCSCEAKTETKSRLLVGLSGGKLTIFLLLRRFHMVSNVVNPFVYGYFDITFRSYYAAVFRSLFCCRSSNKTNCLRDRRSEETDTDNTYY</sequence>
<keyword evidence="3 7" id="KW-0812">Transmembrane</keyword>
<dbReference type="PANTHER" id="PTHR24241:SF180">
    <property type="entry name" value="G-PROTEIN COUPLED RECEPTORS FAMILY 1 PROFILE DOMAIN-CONTAINING PROTEIN"/>
    <property type="match status" value="1"/>
</dbReference>
<feature type="transmembrane region" description="Helical" evidence="7">
    <location>
        <begin position="129"/>
        <end position="155"/>
    </location>
</feature>
<evidence type="ECO:0000256" key="5">
    <source>
        <dbReference type="ARBA" id="ARBA00023136"/>
    </source>
</evidence>
<dbReference type="GO" id="GO:0032870">
    <property type="term" value="P:cellular response to hormone stimulus"/>
    <property type="evidence" value="ECO:0007669"/>
    <property type="project" value="TreeGrafter"/>
</dbReference>
<dbReference type="GO" id="GO:0005886">
    <property type="term" value="C:plasma membrane"/>
    <property type="evidence" value="ECO:0007669"/>
    <property type="project" value="UniProtKB-SubCell"/>
</dbReference>
<dbReference type="CDD" id="cd00637">
    <property type="entry name" value="7tm_classA_rhodopsin-like"/>
    <property type="match status" value="1"/>
</dbReference>
<dbReference type="EnsemblMetazoa" id="G20407.3">
    <property type="protein sequence ID" value="G20407.3:cds"/>
    <property type="gene ID" value="G20407"/>
</dbReference>
<keyword evidence="5 7" id="KW-0472">Membrane</keyword>
<reference evidence="9" key="1">
    <citation type="submission" date="2022-08" db="UniProtKB">
        <authorList>
            <consortium name="EnsemblMetazoa"/>
        </authorList>
    </citation>
    <scope>IDENTIFICATION</scope>
    <source>
        <strain evidence="9">05x7-T-G4-1.051#20</strain>
    </source>
</reference>
<feature type="domain" description="G-protein coupled receptors family 1 profile" evidence="8">
    <location>
        <begin position="22"/>
        <end position="255"/>
    </location>
</feature>
<dbReference type="PANTHER" id="PTHR24241">
    <property type="entry name" value="NEUROPEPTIDE RECEPTOR-RELATED G-PROTEIN COUPLED RECEPTOR"/>
    <property type="match status" value="1"/>
</dbReference>
<accession>A0A8W8JPW2</accession>